<feature type="non-terminal residue" evidence="2">
    <location>
        <position position="1"/>
    </location>
</feature>
<protein>
    <submittedName>
        <fullName evidence="2">Uncharacterized protein</fullName>
    </submittedName>
</protein>
<evidence type="ECO:0000313" key="2">
    <source>
        <dbReference type="EMBL" id="CEK54686.1"/>
    </source>
</evidence>
<gene>
    <name evidence="2" type="primary">ORF23410</name>
</gene>
<accession>A0A0B6YFW5</accession>
<feature type="compositionally biased region" description="Low complexity" evidence="1">
    <location>
        <begin position="42"/>
        <end position="54"/>
    </location>
</feature>
<sequence length="84" mass="8371">LSYAQILALKNHEAANNAGAGENTSTGGLSPNPNSGTQNGPNSAHSNNSAASSSSGGGRTSNQPTNSFREHGSYQGGGGQQQQQ</sequence>
<feature type="region of interest" description="Disordered" evidence="1">
    <location>
        <begin position="12"/>
        <end position="84"/>
    </location>
</feature>
<proteinExistence type="predicted"/>
<feature type="compositionally biased region" description="Polar residues" evidence="1">
    <location>
        <begin position="29"/>
        <end position="41"/>
    </location>
</feature>
<feature type="compositionally biased region" description="Low complexity" evidence="1">
    <location>
        <begin position="14"/>
        <end position="28"/>
    </location>
</feature>
<feature type="non-terminal residue" evidence="2">
    <location>
        <position position="84"/>
    </location>
</feature>
<organism evidence="2">
    <name type="scientific">Arion vulgaris</name>
    <dbReference type="NCBI Taxonomy" id="1028688"/>
    <lineage>
        <taxon>Eukaryota</taxon>
        <taxon>Metazoa</taxon>
        <taxon>Spiralia</taxon>
        <taxon>Lophotrochozoa</taxon>
        <taxon>Mollusca</taxon>
        <taxon>Gastropoda</taxon>
        <taxon>Heterobranchia</taxon>
        <taxon>Euthyneura</taxon>
        <taxon>Panpulmonata</taxon>
        <taxon>Eupulmonata</taxon>
        <taxon>Stylommatophora</taxon>
        <taxon>Helicina</taxon>
        <taxon>Arionoidea</taxon>
        <taxon>Arionidae</taxon>
        <taxon>Arion</taxon>
    </lineage>
</organism>
<reference evidence="2" key="1">
    <citation type="submission" date="2014-12" db="EMBL/GenBank/DDBJ databases">
        <title>Insight into the proteome of Arion vulgaris.</title>
        <authorList>
            <person name="Aradska J."/>
            <person name="Bulat T."/>
            <person name="Smidak R."/>
            <person name="Sarate P."/>
            <person name="Gangsoo J."/>
            <person name="Sialana F."/>
            <person name="Bilban M."/>
            <person name="Lubec G."/>
        </authorList>
    </citation>
    <scope>NUCLEOTIDE SEQUENCE</scope>
    <source>
        <tissue evidence="2">Skin</tissue>
    </source>
</reference>
<name>A0A0B6YFW5_9EUPU</name>
<feature type="compositionally biased region" description="Gly residues" evidence="1">
    <location>
        <begin position="74"/>
        <end position="84"/>
    </location>
</feature>
<dbReference type="EMBL" id="HACG01007821">
    <property type="protein sequence ID" value="CEK54686.1"/>
    <property type="molecule type" value="Transcribed_RNA"/>
</dbReference>
<dbReference type="AlphaFoldDB" id="A0A0B6YFW5"/>
<evidence type="ECO:0000256" key="1">
    <source>
        <dbReference type="SAM" id="MobiDB-lite"/>
    </source>
</evidence>